<dbReference type="Gene3D" id="1.20.120.1630">
    <property type="match status" value="1"/>
</dbReference>
<dbReference type="PANTHER" id="PTHR43847:SF1">
    <property type="entry name" value="BLL3993 PROTEIN"/>
    <property type="match status" value="1"/>
</dbReference>
<dbReference type="EMBL" id="U15180">
    <property type="protein sequence ID" value="AAA62889.1"/>
    <property type="molecule type" value="Genomic_DNA"/>
</dbReference>
<dbReference type="PANTHER" id="PTHR43847">
    <property type="entry name" value="BLL3993 PROTEIN"/>
    <property type="match status" value="1"/>
</dbReference>
<evidence type="ECO:0000313" key="1">
    <source>
        <dbReference type="EMBL" id="AAA62889.1"/>
    </source>
</evidence>
<reference evidence="1" key="2">
    <citation type="submission" date="1995-05" db="EMBL/GenBank/DDBJ databases">
        <authorList>
            <person name="Smith D.R."/>
        </authorList>
    </citation>
    <scope>NUCLEOTIDE SEQUENCE</scope>
</reference>
<organism evidence="1">
    <name type="scientific">Mycobacterium leprae</name>
    <dbReference type="NCBI Taxonomy" id="1769"/>
    <lineage>
        <taxon>Bacteria</taxon>
        <taxon>Bacillati</taxon>
        <taxon>Actinomycetota</taxon>
        <taxon>Actinomycetes</taxon>
        <taxon>Mycobacteriales</taxon>
        <taxon>Mycobacteriaceae</taxon>
        <taxon>Mycobacterium</taxon>
    </lineage>
</organism>
<reference evidence="1" key="1">
    <citation type="submission" date="1994-09" db="EMBL/GenBank/DDBJ databases">
        <authorList>
            <person name="Robison K"/>
        </authorList>
    </citation>
    <scope>NUCLEOTIDE SEQUENCE</scope>
</reference>
<sequence length="134" mass="14804">MSLQGDALVAARLGITVLVVIQNGYAATTVTVEAGQTMSVGGIYKFIRHPMYVGNVIHGKGAYRWRSGPTGAAGHPRCGGARLPHPRRGEGSFTQELSGYRQYTQQVRYRLAPYVWCAVNCRKCWPTRYARACR</sequence>
<name>Q49963_MYCLR</name>
<dbReference type="AlphaFoldDB" id="Q49963"/>
<proteinExistence type="predicted"/>
<accession>Q49963</accession>
<dbReference type="PIR" id="T45188">
    <property type="entry name" value="T45188"/>
</dbReference>
<protein>
    <submittedName>
        <fullName evidence="1">U1756p</fullName>
    </submittedName>
</protein>
<dbReference type="InterPro" id="IPR052527">
    <property type="entry name" value="Metal_cation-efflux_comp"/>
</dbReference>